<comment type="similarity">
    <text evidence="1 5">Belongs to the acylphosphatase family.</text>
</comment>
<keyword evidence="8" id="KW-1185">Reference proteome</keyword>
<dbReference type="EMBL" id="CP032157">
    <property type="protein sequence ID" value="AXY76135.1"/>
    <property type="molecule type" value="Genomic_DNA"/>
</dbReference>
<dbReference type="PANTHER" id="PTHR47268">
    <property type="entry name" value="ACYLPHOSPHATASE"/>
    <property type="match status" value="1"/>
</dbReference>
<keyword evidence="4" id="KW-0378">Hydrolase</keyword>
<gene>
    <name evidence="7" type="ORF">D3H65_20025</name>
</gene>
<evidence type="ECO:0000256" key="4">
    <source>
        <dbReference type="PROSITE-ProRule" id="PRU00520"/>
    </source>
</evidence>
<organism evidence="7 8">
    <name type="scientific">Paraflavitalea soli</name>
    <dbReference type="NCBI Taxonomy" id="2315862"/>
    <lineage>
        <taxon>Bacteria</taxon>
        <taxon>Pseudomonadati</taxon>
        <taxon>Bacteroidota</taxon>
        <taxon>Chitinophagia</taxon>
        <taxon>Chitinophagales</taxon>
        <taxon>Chitinophagaceae</taxon>
        <taxon>Paraflavitalea</taxon>
    </lineage>
</organism>
<reference evidence="7 8" key="1">
    <citation type="submission" date="2018-09" db="EMBL/GenBank/DDBJ databases">
        <title>Genome sequencing of strain 6GH32-13.</title>
        <authorList>
            <person name="Weon H.-Y."/>
            <person name="Heo J."/>
            <person name="Kwon S.-W."/>
        </authorList>
    </citation>
    <scope>NUCLEOTIDE SEQUENCE [LARGE SCALE GENOMIC DNA]</scope>
    <source>
        <strain evidence="7 8">5GH32-13</strain>
    </source>
</reference>
<dbReference type="Pfam" id="PF00708">
    <property type="entry name" value="Acylphosphatase"/>
    <property type="match status" value="1"/>
</dbReference>
<evidence type="ECO:0000256" key="3">
    <source>
        <dbReference type="ARBA" id="ARBA00047645"/>
    </source>
</evidence>
<dbReference type="Gene3D" id="3.30.70.100">
    <property type="match status" value="1"/>
</dbReference>
<name>A0A3B7MWT0_9BACT</name>
<evidence type="ECO:0000256" key="5">
    <source>
        <dbReference type="RuleBase" id="RU004168"/>
    </source>
</evidence>
<dbReference type="AlphaFoldDB" id="A0A3B7MWT0"/>
<dbReference type="PRINTS" id="PR00112">
    <property type="entry name" value="ACYLPHPHTASE"/>
</dbReference>
<dbReference type="Proteomes" id="UP000263900">
    <property type="component" value="Chromosome"/>
</dbReference>
<sequence>MVQTVSIIVTGKVQGVFYRQSTKEKALELGLTGVVRNQPDGSVFIQASGPSQALNQLIAWCRQGPSRAEVISVQVEATDPRAFIGFTVLR</sequence>
<dbReference type="OrthoDB" id="9808093at2"/>
<dbReference type="KEGG" id="pseg:D3H65_20025"/>
<dbReference type="EC" id="3.6.1.7" evidence="2 4"/>
<accession>A0A3B7MWT0</accession>
<feature type="active site" evidence="4">
    <location>
        <position position="37"/>
    </location>
</feature>
<dbReference type="PANTHER" id="PTHR47268:SF4">
    <property type="entry name" value="ACYLPHOSPHATASE"/>
    <property type="match status" value="1"/>
</dbReference>
<comment type="catalytic activity">
    <reaction evidence="3 4">
        <text>an acyl phosphate + H2O = a carboxylate + phosphate + H(+)</text>
        <dbReference type="Rhea" id="RHEA:14965"/>
        <dbReference type="ChEBI" id="CHEBI:15377"/>
        <dbReference type="ChEBI" id="CHEBI:15378"/>
        <dbReference type="ChEBI" id="CHEBI:29067"/>
        <dbReference type="ChEBI" id="CHEBI:43474"/>
        <dbReference type="ChEBI" id="CHEBI:59918"/>
        <dbReference type="EC" id="3.6.1.7"/>
    </reaction>
</comment>
<evidence type="ECO:0000256" key="2">
    <source>
        <dbReference type="ARBA" id="ARBA00012150"/>
    </source>
</evidence>
<dbReference type="GO" id="GO:0003998">
    <property type="term" value="F:acylphosphatase activity"/>
    <property type="evidence" value="ECO:0007669"/>
    <property type="project" value="UniProtKB-EC"/>
</dbReference>
<evidence type="ECO:0000313" key="8">
    <source>
        <dbReference type="Proteomes" id="UP000263900"/>
    </source>
</evidence>
<feature type="domain" description="Acylphosphatase-like" evidence="6">
    <location>
        <begin position="4"/>
        <end position="90"/>
    </location>
</feature>
<dbReference type="PROSITE" id="PS51160">
    <property type="entry name" value="ACYLPHOSPHATASE_3"/>
    <property type="match status" value="1"/>
</dbReference>
<dbReference type="RefSeq" id="WP_119052014.1">
    <property type="nucleotide sequence ID" value="NZ_CP032157.1"/>
</dbReference>
<dbReference type="InterPro" id="IPR001792">
    <property type="entry name" value="Acylphosphatase-like_dom"/>
</dbReference>
<dbReference type="InterPro" id="IPR036046">
    <property type="entry name" value="Acylphosphatase-like_dom_sf"/>
</dbReference>
<dbReference type="SUPFAM" id="SSF54975">
    <property type="entry name" value="Acylphosphatase/BLUF domain-like"/>
    <property type="match status" value="1"/>
</dbReference>
<protein>
    <recommendedName>
        <fullName evidence="2 4">acylphosphatase</fullName>
        <ecNumber evidence="2 4">3.6.1.7</ecNumber>
    </recommendedName>
</protein>
<evidence type="ECO:0000256" key="1">
    <source>
        <dbReference type="ARBA" id="ARBA00005614"/>
    </source>
</evidence>
<evidence type="ECO:0000313" key="7">
    <source>
        <dbReference type="EMBL" id="AXY76135.1"/>
    </source>
</evidence>
<feature type="active site" evidence="4">
    <location>
        <position position="19"/>
    </location>
</feature>
<evidence type="ECO:0000259" key="6">
    <source>
        <dbReference type="PROSITE" id="PS51160"/>
    </source>
</evidence>
<proteinExistence type="inferred from homology"/>
<dbReference type="InterPro" id="IPR020456">
    <property type="entry name" value="Acylphosphatase"/>
</dbReference>